<evidence type="ECO:0000256" key="4">
    <source>
        <dbReference type="ARBA" id="ARBA00010072"/>
    </source>
</evidence>
<dbReference type="PROSITE" id="PS50928">
    <property type="entry name" value="ABC_TM1"/>
    <property type="match status" value="1"/>
</dbReference>
<protein>
    <submittedName>
        <fullName evidence="17">Amino acid ABC transporter ATPase</fullName>
    </submittedName>
</protein>
<evidence type="ECO:0000256" key="2">
    <source>
        <dbReference type="ARBA" id="ARBA00004429"/>
    </source>
</evidence>
<evidence type="ECO:0000256" key="7">
    <source>
        <dbReference type="ARBA" id="ARBA00022519"/>
    </source>
</evidence>
<dbReference type="GO" id="GO:0005524">
    <property type="term" value="F:ATP binding"/>
    <property type="evidence" value="ECO:0007669"/>
    <property type="project" value="UniProtKB-KW"/>
</dbReference>
<evidence type="ECO:0000256" key="5">
    <source>
        <dbReference type="ARBA" id="ARBA00022448"/>
    </source>
</evidence>
<evidence type="ECO:0000256" key="6">
    <source>
        <dbReference type="ARBA" id="ARBA00022475"/>
    </source>
</evidence>
<sequence length="500" mass="54611">MQFDWHYALGLLTNGDFWKAVGTVVELSLETWVLGIVLGFLLALARQSSKRLLNRAAALYIWFFRSLPLLVLLIFVYNLPQVFPSTSVLLSNPYAAGLIALVLSEAAYIAEIHRGGLLAVAKGQLEAGKALGIGYSGVQRLIVIPQALRVALPTLANEYITIVKLTSLVSVISLAEILLVGQQLYTQNFLVMETMLAVAFYYVLIVTVFSFLLQRLERYLDVSQRKPRAVADSTANVAAPAPTSTGQDGLALSVRGAGKHYGQLEVLKDIDLDVRFGEVVSIIGPSGSGKTTLIRTLNGLESLDRGSVELCGQAFLRGTQEPGGALGTRRHMDGIVQVGMVFQGFNLFPHHTVLDNVLLAPRHHGHADAEQLRALGLSLLAKVGLREHAGKYPHQLSGGQQQRVAIARALAMRPKVMLFDEPTSALDPELVGDVLKVIEELAREGMTMIIVTHEMKFAFQVSDRVVFMESGQIVQAGSPRQLLDNRSERMGRFLKDVQLA</sequence>
<dbReference type="eggNOG" id="COG1126">
    <property type="taxonomic scope" value="Bacteria"/>
</dbReference>
<dbReference type="Gene3D" id="1.10.3720.10">
    <property type="entry name" value="MetI-like"/>
    <property type="match status" value="1"/>
</dbReference>
<evidence type="ECO:0000313" key="18">
    <source>
        <dbReference type="Proteomes" id="UP000029493"/>
    </source>
</evidence>
<feature type="domain" description="ABC transporter" evidence="15">
    <location>
        <begin position="252"/>
        <end position="495"/>
    </location>
</feature>
<comment type="similarity">
    <text evidence="4">Belongs to the binding-protein-dependent transport system permease family. HisMQ subfamily.</text>
</comment>
<keyword evidence="11" id="KW-0029">Amino-acid transport</keyword>
<evidence type="ECO:0000256" key="14">
    <source>
        <dbReference type="RuleBase" id="RU363032"/>
    </source>
</evidence>
<keyword evidence="6" id="KW-1003">Cell membrane</keyword>
<dbReference type="InterPro" id="IPR003593">
    <property type="entry name" value="AAA+_ATPase"/>
</dbReference>
<dbReference type="KEGG" id="psw:LK03_19465"/>
<keyword evidence="12 14" id="KW-1133">Transmembrane helix</keyword>
<evidence type="ECO:0000256" key="9">
    <source>
        <dbReference type="ARBA" id="ARBA00022741"/>
    </source>
</evidence>
<evidence type="ECO:0000256" key="3">
    <source>
        <dbReference type="ARBA" id="ARBA00005417"/>
    </source>
</evidence>
<evidence type="ECO:0000259" key="15">
    <source>
        <dbReference type="PROSITE" id="PS50893"/>
    </source>
</evidence>
<keyword evidence="10" id="KW-0067">ATP-binding</keyword>
<dbReference type="InterPro" id="IPR027417">
    <property type="entry name" value="P-loop_NTPase"/>
</dbReference>
<dbReference type="AlphaFoldDB" id="A0A089WVN8"/>
<reference evidence="17 18" key="1">
    <citation type="submission" date="2014-09" db="EMBL/GenBank/DDBJ databases">
        <authorList>
            <person name="Chan K.-G."/>
        </authorList>
    </citation>
    <scope>NUCLEOTIDE SEQUENCE [LARGE SCALE GENOMIC DNA]</scope>
    <source>
        <strain evidence="17 18">ND07</strain>
    </source>
</reference>
<keyword evidence="8 14" id="KW-0812">Transmembrane</keyword>
<keyword evidence="9" id="KW-0547">Nucleotide-binding</keyword>
<keyword evidence="5 14" id="KW-0813">Transport</keyword>
<evidence type="ECO:0000256" key="13">
    <source>
        <dbReference type="ARBA" id="ARBA00023136"/>
    </source>
</evidence>
<dbReference type="InterPro" id="IPR010065">
    <property type="entry name" value="AA_ABC_transptr_permease_3TM"/>
</dbReference>
<evidence type="ECO:0000259" key="16">
    <source>
        <dbReference type="PROSITE" id="PS50928"/>
    </source>
</evidence>
<dbReference type="SUPFAM" id="SSF52540">
    <property type="entry name" value="P-loop containing nucleoside triphosphate hydrolases"/>
    <property type="match status" value="1"/>
</dbReference>
<dbReference type="Pfam" id="PF00528">
    <property type="entry name" value="BPD_transp_1"/>
    <property type="match status" value="1"/>
</dbReference>
<evidence type="ECO:0000313" key="17">
    <source>
        <dbReference type="EMBL" id="AIR91309.1"/>
    </source>
</evidence>
<organism evidence="17 18">
    <name type="scientific">Pseudomonas cremoricolorata</name>
    <dbReference type="NCBI Taxonomy" id="157783"/>
    <lineage>
        <taxon>Bacteria</taxon>
        <taxon>Pseudomonadati</taxon>
        <taxon>Pseudomonadota</taxon>
        <taxon>Gammaproteobacteria</taxon>
        <taxon>Pseudomonadales</taxon>
        <taxon>Pseudomonadaceae</taxon>
        <taxon>Pseudomonas</taxon>
    </lineage>
</organism>
<accession>A0A089WVN8</accession>
<dbReference type="OrthoDB" id="6049702at2"/>
<dbReference type="GO" id="GO:0006865">
    <property type="term" value="P:amino acid transport"/>
    <property type="evidence" value="ECO:0007669"/>
    <property type="project" value="UniProtKB-KW"/>
</dbReference>
<dbReference type="CDD" id="cd06261">
    <property type="entry name" value="TM_PBP2"/>
    <property type="match status" value="1"/>
</dbReference>
<evidence type="ECO:0000256" key="8">
    <source>
        <dbReference type="ARBA" id="ARBA00022692"/>
    </source>
</evidence>
<evidence type="ECO:0000256" key="12">
    <source>
        <dbReference type="ARBA" id="ARBA00022989"/>
    </source>
</evidence>
<keyword evidence="18" id="KW-1185">Reference proteome</keyword>
<proteinExistence type="inferred from homology"/>
<gene>
    <name evidence="17" type="ORF">LK03_19465</name>
</gene>
<dbReference type="SMART" id="SM00382">
    <property type="entry name" value="AAA"/>
    <property type="match status" value="1"/>
</dbReference>
<dbReference type="PANTHER" id="PTHR43166:SF9">
    <property type="entry name" value="GLUTAMATE_ASPARTATE IMPORT ATP-BINDING PROTEIN GLTL"/>
    <property type="match status" value="1"/>
</dbReference>
<dbReference type="PROSITE" id="PS00211">
    <property type="entry name" value="ABC_TRANSPORTER_1"/>
    <property type="match status" value="1"/>
</dbReference>
<dbReference type="InterPro" id="IPR017871">
    <property type="entry name" value="ABC_transporter-like_CS"/>
</dbReference>
<feature type="transmembrane region" description="Helical" evidence="14">
    <location>
        <begin position="159"/>
        <end position="179"/>
    </location>
</feature>
<dbReference type="PROSITE" id="PS50893">
    <property type="entry name" value="ABC_TRANSPORTER_2"/>
    <property type="match status" value="1"/>
</dbReference>
<dbReference type="InterPro" id="IPR000515">
    <property type="entry name" value="MetI-like"/>
</dbReference>
<comment type="similarity">
    <text evidence="3">Belongs to the ABC transporter superfamily.</text>
</comment>
<feature type="transmembrane region" description="Helical" evidence="14">
    <location>
        <begin position="57"/>
        <end position="79"/>
    </location>
</feature>
<keyword evidence="13 14" id="KW-0472">Membrane</keyword>
<dbReference type="Pfam" id="PF00005">
    <property type="entry name" value="ABC_tran"/>
    <property type="match status" value="1"/>
</dbReference>
<dbReference type="GO" id="GO:0022857">
    <property type="term" value="F:transmembrane transporter activity"/>
    <property type="evidence" value="ECO:0007669"/>
    <property type="project" value="InterPro"/>
</dbReference>
<dbReference type="RefSeq" id="WP_038414064.1">
    <property type="nucleotide sequence ID" value="NZ_CP009455.1"/>
</dbReference>
<dbReference type="EMBL" id="CP009455">
    <property type="protein sequence ID" value="AIR91309.1"/>
    <property type="molecule type" value="Genomic_DNA"/>
</dbReference>
<dbReference type="eggNOG" id="COG0765">
    <property type="taxonomic scope" value="Bacteria"/>
</dbReference>
<evidence type="ECO:0000256" key="1">
    <source>
        <dbReference type="ARBA" id="ARBA00004417"/>
    </source>
</evidence>
<dbReference type="CDD" id="cd03262">
    <property type="entry name" value="ABC_HisP_GlnQ"/>
    <property type="match status" value="1"/>
</dbReference>
<dbReference type="GO" id="GO:0043190">
    <property type="term" value="C:ATP-binding cassette (ABC) transporter complex"/>
    <property type="evidence" value="ECO:0007669"/>
    <property type="project" value="InterPro"/>
</dbReference>
<dbReference type="PANTHER" id="PTHR43166">
    <property type="entry name" value="AMINO ACID IMPORT ATP-BINDING PROTEIN"/>
    <property type="match status" value="1"/>
</dbReference>
<comment type="subcellular location">
    <subcellularLocation>
        <location evidence="2">Cell inner membrane</location>
        <topology evidence="2">Multi-pass membrane protein</topology>
    </subcellularLocation>
    <subcellularLocation>
        <location evidence="1">Cell inner membrane</location>
        <topology evidence="1">Peripheral membrane protein</topology>
    </subcellularLocation>
    <subcellularLocation>
        <location evidence="14">Cell membrane</location>
        <topology evidence="14">Multi-pass membrane protein</topology>
    </subcellularLocation>
</comment>
<keyword evidence="7" id="KW-0997">Cell inner membrane</keyword>
<dbReference type="SUPFAM" id="SSF161098">
    <property type="entry name" value="MetI-like"/>
    <property type="match status" value="1"/>
</dbReference>
<dbReference type="InterPro" id="IPR035906">
    <property type="entry name" value="MetI-like_sf"/>
</dbReference>
<evidence type="ECO:0000256" key="10">
    <source>
        <dbReference type="ARBA" id="ARBA00022840"/>
    </source>
</evidence>
<dbReference type="GO" id="GO:0016887">
    <property type="term" value="F:ATP hydrolysis activity"/>
    <property type="evidence" value="ECO:0007669"/>
    <property type="project" value="InterPro"/>
</dbReference>
<dbReference type="NCBIfam" id="TIGR01726">
    <property type="entry name" value="HEQRo_perm_3TM"/>
    <property type="match status" value="1"/>
</dbReference>
<name>A0A089WVN8_9PSED</name>
<dbReference type="InterPro" id="IPR050086">
    <property type="entry name" value="MetN_ABC_transporter-like"/>
</dbReference>
<feature type="transmembrane region" description="Helical" evidence="14">
    <location>
        <begin position="199"/>
        <end position="216"/>
    </location>
</feature>
<dbReference type="InterPro" id="IPR003439">
    <property type="entry name" value="ABC_transporter-like_ATP-bd"/>
</dbReference>
<feature type="domain" description="ABC transmembrane type-1" evidence="16">
    <location>
        <begin position="21"/>
        <end position="213"/>
    </location>
</feature>
<dbReference type="Proteomes" id="UP000029493">
    <property type="component" value="Chromosome"/>
</dbReference>
<evidence type="ECO:0000256" key="11">
    <source>
        <dbReference type="ARBA" id="ARBA00022970"/>
    </source>
</evidence>
<dbReference type="Gene3D" id="3.40.50.300">
    <property type="entry name" value="P-loop containing nucleotide triphosphate hydrolases"/>
    <property type="match status" value="1"/>
</dbReference>
<feature type="transmembrane region" description="Helical" evidence="14">
    <location>
        <begin position="20"/>
        <end position="45"/>
    </location>
</feature>
<dbReference type="STRING" id="157783.LK03_19465"/>